<reference evidence="1 3" key="1">
    <citation type="submission" date="2014-04" db="EMBL/GenBank/DDBJ databases">
        <authorList>
            <person name="Bishop-Lilly K.A."/>
            <person name="Broomall S.M."/>
            <person name="Chain P.S."/>
            <person name="Chertkov O."/>
            <person name="Coyne S.R."/>
            <person name="Daligault H.E."/>
            <person name="Davenport K.W."/>
            <person name="Erkkila T."/>
            <person name="Frey K.G."/>
            <person name="Gibbons H.S."/>
            <person name="Gu W."/>
            <person name="Jaissle J."/>
            <person name="Johnson S.L."/>
            <person name="Koroleva G.I."/>
            <person name="Ladner J.T."/>
            <person name="Lo C.-C."/>
            <person name="Minogue T.D."/>
            <person name="Munk C."/>
            <person name="Palacios G.F."/>
            <person name="Redden C.L."/>
            <person name="Rosenzweig C.N."/>
            <person name="Scholz M.B."/>
            <person name="Teshima H."/>
            <person name="Xu Y."/>
        </authorList>
    </citation>
    <scope>NUCLEOTIDE SEQUENCE [LARGE SCALE GENOMIC DNA]</scope>
    <source>
        <strain evidence="1 3">8244</strain>
    </source>
</reference>
<dbReference type="InterPro" id="IPR036638">
    <property type="entry name" value="HLH_DNA-bd_sf"/>
</dbReference>
<dbReference type="SUPFAM" id="SSF140500">
    <property type="entry name" value="BAS1536-like"/>
    <property type="match status" value="1"/>
</dbReference>
<dbReference type="RefSeq" id="WP_036618311.1">
    <property type="nucleotide sequence ID" value="NZ_BOSD01000009.1"/>
</dbReference>
<evidence type="ECO:0000313" key="4">
    <source>
        <dbReference type="Proteomes" id="UP000442469"/>
    </source>
</evidence>
<evidence type="ECO:0000313" key="3">
    <source>
        <dbReference type="Proteomes" id="UP000029278"/>
    </source>
</evidence>
<dbReference type="InterPro" id="IPR018540">
    <property type="entry name" value="Spo0E-like"/>
</dbReference>
<dbReference type="PATRIC" id="fig|44252.3.peg.5434"/>
<evidence type="ECO:0000313" key="2">
    <source>
        <dbReference type="EMBL" id="MUG20919.1"/>
    </source>
</evidence>
<protein>
    <submittedName>
        <fullName evidence="2">Spo0E family sporulation regulatory protein-aspartic acid phosphatase</fullName>
    </submittedName>
    <submittedName>
        <fullName evidence="1">Spo0E like sporulation regulatory family protein</fullName>
    </submittedName>
</protein>
<dbReference type="AlphaFoldDB" id="A0A090Y9W5"/>
<dbReference type="HOGENOM" id="CLU_189149_0_1_9"/>
<organism evidence="1 3">
    <name type="scientific">Paenibacillus macerans</name>
    <name type="common">Bacillus macerans</name>
    <dbReference type="NCBI Taxonomy" id="44252"/>
    <lineage>
        <taxon>Bacteria</taxon>
        <taxon>Bacillati</taxon>
        <taxon>Bacillota</taxon>
        <taxon>Bacilli</taxon>
        <taxon>Bacillales</taxon>
        <taxon>Paenibacillaceae</taxon>
        <taxon>Paenibacillus</taxon>
    </lineage>
</organism>
<sequence length="61" mass="7220">MESPEKLKIRIELARKRLVQLEMIYGLGHALVLKQSVRLDELINQYYRFSIMVSTKKRADV</sequence>
<dbReference type="Proteomes" id="UP000442469">
    <property type="component" value="Unassembled WGS sequence"/>
</dbReference>
<dbReference type="GO" id="GO:0046983">
    <property type="term" value="F:protein dimerization activity"/>
    <property type="evidence" value="ECO:0007669"/>
    <property type="project" value="InterPro"/>
</dbReference>
<gene>
    <name evidence="1" type="ORF">DJ90_1145</name>
    <name evidence="2" type="ORF">GNQ08_00490</name>
</gene>
<dbReference type="GO" id="GO:0043937">
    <property type="term" value="P:regulation of sporulation"/>
    <property type="evidence" value="ECO:0007669"/>
    <property type="project" value="InterPro"/>
</dbReference>
<dbReference type="GeneID" id="77010532"/>
<dbReference type="OrthoDB" id="2627535at2"/>
<reference evidence="2 4" key="2">
    <citation type="submission" date="2019-11" db="EMBL/GenBank/DDBJ databases">
        <title>Draft genome sequences of five Paenibacillus species of dairy origin.</title>
        <authorList>
            <person name="Olajide A.M."/>
            <person name="Chen S."/>
            <person name="Lapointe G."/>
        </authorList>
    </citation>
    <scope>NUCLEOTIDE SEQUENCE [LARGE SCALE GENOMIC DNA]</scope>
    <source>
        <strain evidence="2 4">3CT49</strain>
    </source>
</reference>
<dbReference type="EMBL" id="JMQA01000047">
    <property type="protein sequence ID" value="KFM94587.1"/>
    <property type="molecule type" value="Genomic_DNA"/>
</dbReference>
<dbReference type="InterPro" id="IPR037208">
    <property type="entry name" value="Spo0E-like_sf"/>
</dbReference>
<proteinExistence type="predicted"/>
<dbReference type="Gene3D" id="4.10.280.10">
    <property type="entry name" value="Helix-loop-helix DNA-binding domain"/>
    <property type="match status" value="1"/>
</dbReference>
<name>A0A090Y9W5_PAEMA</name>
<comment type="caution">
    <text evidence="1">The sequence shown here is derived from an EMBL/GenBank/DDBJ whole genome shotgun (WGS) entry which is preliminary data.</text>
</comment>
<accession>A0A090Y9W5</accession>
<dbReference type="Proteomes" id="UP000029278">
    <property type="component" value="Unassembled WGS sequence"/>
</dbReference>
<dbReference type="Pfam" id="PF09388">
    <property type="entry name" value="SpoOE-like"/>
    <property type="match status" value="1"/>
</dbReference>
<dbReference type="EMBL" id="WNZZ01000001">
    <property type="protein sequence ID" value="MUG20919.1"/>
    <property type="molecule type" value="Genomic_DNA"/>
</dbReference>
<evidence type="ECO:0000313" key="1">
    <source>
        <dbReference type="EMBL" id="KFM94587.1"/>
    </source>
</evidence>
<keyword evidence="3" id="KW-1185">Reference proteome</keyword>